<reference evidence="2 3" key="1">
    <citation type="submission" date="2019-02" db="EMBL/GenBank/DDBJ databases">
        <title>Genome sequencing of the rare red list fungi Phlebia centrifuga.</title>
        <authorList>
            <person name="Buettner E."/>
            <person name="Kellner H."/>
        </authorList>
    </citation>
    <scope>NUCLEOTIDE SEQUENCE [LARGE SCALE GENOMIC DNA]</scope>
    <source>
        <strain evidence="2 3">DSM 108282</strain>
    </source>
</reference>
<protein>
    <submittedName>
        <fullName evidence="2">Uncharacterized protein</fullName>
    </submittedName>
</protein>
<evidence type="ECO:0000256" key="1">
    <source>
        <dbReference type="SAM" id="SignalP"/>
    </source>
</evidence>
<name>A0A4V3XA17_9APHY</name>
<evidence type="ECO:0000313" key="2">
    <source>
        <dbReference type="EMBL" id="THG96302.1"/>
    </source>
</evidence>
<dbReference type="AlphaFoldDB" id="A0A4V3XA17"/>
<dbReference type="Proteomes" id="UP000309038">
    <property type="component" value="Unassembled WGS sequence"/>
</dbReference>
<dbReference type="EMBL" id="SGPJ01000246">
    <property type="protein sequence ID" value="THG96302.1"/>
    <property type="molecule type" value="Genomic_DNA"/>
</dbReference>
<organism evidence="2 3">
    <name type="scientific">Hermanssonia centrifuga</name>
    <dbReference type="NCBI Taxonomy" id="98765"/>
    <lineage>
        <taxon>Eukaryota</taxon>
        <taxon>Fungi</taxon>
        <taxon>Dikarya</taxon>
        <taxon>Basidiomycota</taxon>
        <taxon>Agaricomycotina</taxon>
        <taxon>Agaricomycetes</taxon>
        <taxon>Polyporales</taxon>
        <taxon>Meruliaceae</taxon>
        <taxon>Hermanssonia</taxon>
    </lineage>
</organism>
<keyword evidence="3" id="KW-1185">Reference proteome</keyword>
<comment type="caution">
    <text evidence="2">The sequence shown here is derived from an EMBL/GenBank/DDBJ whole genome shotgun (WGS) entry which is preliminary data.</text>
</comment>
<proteinExistence type="predicted"/>
<feature type="signal peptide" evidence="1">
    <location>
        <begin position="1"/>
        <end position="25"/>
    </location>
</feature>
<sequence length="57" mass="6578">MQNKITFVLSRIALHLLLMEAESAAIPLIKQLKPDILNEVRRDSNFINNFSVPAWQE</sequence>
<accession>A0A4V3XA17</accession>
<evidence type="ECO:0000313" key="3">
    <source>
        <dbReference type="Proteomes" id="UP000309038"/>
    </source>
</evidence>
<keyword evidence="1" id="KW-0732">Signal</keyword>
<gene>
    <name evidence="2" type="ORF">EW026_g5507</name>
</gene>
<feature type="chain" id="PRO_5020346071" evidence="1">
    <location>
        <begin position="26"/>
        <end position="57"/>
    </location>
</feature>